<sequence length="422" mass="47392">MSQLVSSIDGVVLVEPGYLQDRRVFAMVVLTFRYGREDEEVMGLKFYTEAILDYRQVYPEPANQTTIEELTPLQETLMRKLGTEAYPLTLRVSPKAPPSVRLHPARPYIGSPLGVSYEIKVFITDKNNDKPHKRNMVRMSLKTVEYAPETTVGIIRDPMCRPRISIVKHFILSSGRLEIQAVLDKECYQQGEPLHVHVTLNNSTRTKTVQRLKVSVIQHVNVCMFTHGRFKNIIGTGDSSEGGAGSSAVTPMSRAQRDFVVVLERCEKFPVALAVESDYGHDDPSHYSLSSTTSLVDPKDKNPYGVSVQYEVKIKAILGWFDRHIIVRIPFKIVAIRPKDSLSTGRYLSSEASQTEHRSGCQSDRKLSQQFPCALLNSAEFVSQELDNRKVNESPSPSPSPEPECQSIRSPHPKNQNTFTGS</sequence>
<evidence type="ECO:0000313" key="5">
    <source>
        <dbReference type="Proteomes" id="UP000594260"/>
    </source>
</evidence>
<dbReference type="RefSeq" id="XP_022643914.1">
    <property type="nucleotide sequence ID" value="XM_022788179.1"/>
</dbReference>
<evidence type="ECO:0000256" key="2">
    <source>
        <dbReference type="SAM" id="MobiDB-lite"/>
    </source>
</evidence>
<dbReference type="OMA" id="NAHAFTM"/>
<dbReference type="InParanoid" id="A0A7M7J6U9"/>
<dbReference type="KEGG" id="vde:111243100"/>
<dbReference type="PANTHER" id="PTHR11792:SF17">
    <property type="entry name" value="KURTZ ARRESTIN"/>
    <property type="match status" value="1"/>
</dbReference>
<feature type="domain" description="Arrestin C-terminal-like" evidence="3">
    <location>
        <begin position="173"/>
        <end position="338"/>
    </location>
</feature>
<dbReference type="AlphaFoldDB" id="A0A7M7J6U9"/>
<feature type="compositionally biased region" description="Polar residues" evidence="2">
    <location>
        <begin position="407"/>
        <end position="422"/>
    </location>
</feature>
<evidence type="ECO:0000259" key="3">
    <source>
        <dbReference type="SMART" id="SM01017"/>
    </source>
</evidence>
<dbReference type="GO" id="GO:0001664">
    <property type="term" value="F:G protein-coupled receptor binding"/>
    <property type="evidence" value="ECO:0007669"/>
    <property type="project" value="TreeGrafter"/>
</dbReference>
<name>A0A7M7J6U9_VARDE</name>
<dbReference type="InterPro" id="IPR014753">
    <property type="entry name" value="Arrestin_N"/>
</dbReference>
<dbReference type="OrthoDB" id="6500995at2759"/>
<dbReference type="GeneID" id="111243100"/>
<dbReference type="Pfam" id="PF02752">
    <property type="entry name" value="Arrestin_C"/>
    <property type="match status" value="1"/>
</dbReference>
<evidence type="ECO:0000256" key="1">
    <source>
        <dbReference type="ARBA" id="ARBA00005298"/>
    </source>
</evidence>
<dbReference type="InterPro" id="IPR014752">
    <property type="entry name" value="Arrestin-like_C"/>
</dbReference>
<dbReference type="GO" id="GO:0005737">
    <property type="term" value="C:cytoplasm"/>
    <property type="evidence" value="ECO:0007669"/>
    <property type="project" value="TreeGrafter"/>
</dbReference>
<dbReference type="InterPro" id="IPR014756">
    <property type="entry name" value="Ig_E-set"/>
</dbReference>
<accession>A0A7M7J6U9</accession>
<dbReference type="PANTHER" id="PTHR11792">
    <property type="entry name" value="ARRESTIN"/>
    <property type="match status" value="1"/>
</dbReference>
<dbReference type="SUPFAM" id="SSF81296">
    <property type="entry name" value="E set domains"/>
    <property type="match status" value="2"/>
</dbReference>
<dbReference type="GO" id="GO:0007165">
    <property type="term" value="P:signal transduction"/>
    <property type="evidence" value="ECO:0007669"/>
    <property type="project" value="InterPro"/>
</dbReference>
<dbReference type="Gene3D" id="2.60.40.840">
    <property type="match status" value="1"/>
</dbReference>
<dbReference type="Pfam" id="PF00339">
    <property type="entry name" value="Arrestin_N"/>
    <property type="match status" value="1"/>
</dbReference>
<dbReference type="Proteomes" id="UP000594260">
    <property type="component" value="Unplaced"/>
</dbReference>
<comment type="similarity">
    <text evidence="1">Belongs to the arrestin family.</text>
</comment>
<dbReference type="GO" id="GO:0002031">
    <property type="term" value="P:G protein-coupled receptor internalization"/>
    <property type="evidence" value="ECO:0007669"/>
    <property type="project" value="TreeGrafter"/>
</dbReference>
<protein>
    <recommendedName>
        <fullName evidence="3">Arrestin C-terminal-like domain-containing protein</fullName>
    </recommendedName>
</protein>
<dbReference type="PRINTS" id="PR00309">
    <property type="entry name" value="ARRESTIN"/>
</dbReference>
<dbReference type="InterPro" id="IPR011021">
    <property type="entry name" value="Arrestin-like_N"/>
</dbReference>
<keyword evidence="5" id="KW-1185">Reference proteome</keyword>
<dbReference type="EnsemblMetazoa" id="XM_022788179">
    <property type="protein sequence ID" value="XP_022643914"/>
    <property type="gene ID" value="LOC111243100"/>
</dbReference>
<organism evidence="4 5">
    <name type="scientific">Varroa destructor</name>
    <name type="common">Honeybee mite</name>
    <dbReference type="NCBI Taxonomy" id="109461"/>
    <lineage>
        <taxon>Eukaryota</taxon>
        <taxon>Metazoa</taxon>
        <taxon>Ecdysozoa</taxon>
        <taxon>Arthropoda</taxon>
        <taxon>Chelicerata</taxon>
        <taxon>Arachnida</taxon>
        <taxon>Acari</taxon>
        <taxon>Parasitiformes</taxon>
        <taxon>Mesostigmata</taxon>
        <taxon>Gamasina</taxon>
        <taxon>Dermanyssoidea</taxon>
        <taxon>Varroidae</taxon>
        <taxon>Varroa</taxon>
    </lineage>
</organism>
<evidence type="ECO:0000313" key="4">
    <source>
        <dbReference type="EnsemblMetazoa" id="XP_022643914"/>
    </source>
</evidence>
<feature type="region of interest" description="Disordered" evidence="2">
    <location>
        <begin position="386"/>
        <end position="422"/>
    </location>
</feature>
<reference evidence="4" key="1">
    <citation type="submission" date="2021-01" db="UniProtKB">
        <authorList>
            <consortium name="EnsemblMetazoa"/>
        </authorList>
    </citation>
    <scope>IDENTIFICATION</scope>
</reference>
<dbReference type="Gene3D" id="2.60.40.640">
    <property type="match status" value="1"/>
</dbReference>
<proteinExistence type="inferred from homology"/>
<dbReference type="InterPro" id="IPR011022">
    <property type="entry name" value="Arrestin_C-like"/>
</dbReference>
<dbReference type="SMART" id="SM01017">
    <property type="entry name" value="Arrestin_C"/>
    <property type="match status" value="1"/>
</dbReference>
<dbReference type="InterPro" id="IPR000698">
    <property type="entry name" value="Arrestin"/>
</dbReference>